<comment type="caution">
    <text evidence="1">The sequence shown here is derived from an EMBL/GenBank/DDBJ whole genome shotgun (WGS) entry which is preliminary data.</text>
</comment>
<dbReference type="Proteomes" id="UP000499080">
    <property type="component" value="Unassembled WGS sequence"/>
</dbReference>
<dbReference type="AlphaFoldDB" id="A0A4Y2JET8"/>
<name>A0A4Y2JET8_ARAVE</name>
<protein>
    <submittedName>
        <fullName evidence="1">Uncharacterized protein</fullName>
    </submittedName>
</protein>
<evidence type="ECO:0000313" key="1">
    <source>
        <dbReference type="EMBL" id="GBM87782.1"/>
    </source>
</evidence>
<keyword evidence="2" id="KW-1185">Reference proteome</keyword>
<reference evidence="1 2" key="1">
    <citation type="journal article" date="2019" name="Sci. Rep.">
        <title>Orb-weaving spider Araneus ventricosus genome elucidates the spidroin gene catalogue.</title>
        <authorList>
            <person name="Kono N."/>
            <person name="Nakamura H."/>
            <person name="Ohtoshi R."/>
            <person name="Moran D.A.P."/>
            <person name="Shinohara A."/>
            <person name="Yoshida Y."/>
            <person name="Fujiwara M."/>
            <person name="Mori M."/>
            <person name="Tomita M."/>
            <person name="Arakawa K."/>
        </authorList>
    </citation>
    <scope>NUCLEOTIDE SEQUENCE [LARGE SCALE GENOMIC DNA]</scope>
</reference>
<proteinExistence type="predicted"/>
<organism evidence="1 2">
    <name type="scientific">Araneus ventricosus</name>
    <name type="common">Orbweaver spider</name>
    <name type="synonym">Epeira ventricosa</name>
    <dbReference type="NCBI Taxonomy" id="182803"/>
    <lineage>
        <taxon>Eukaryota</taxon>
        <taxon>Metazoa</taxon>
        <taxon>Ecdysozoa</taxon>
        <taxon>Arthropoda</taxon>
        <taxon>Chelicerata</taxon>
        <taxon>Arachnida</taxon>
        <taxon>Araneae</taxon>
        <taxon>Araneomorphae</taxon>
        <taxon>Entelegynae</taxon>
        <taxon>Araneoidea</taxon>
        <taxon>Araneidae</taxon>
        <taxon>Araneus</taxon>
    </lineage>
</organism>
<dbReference type="EMBL" id="BGPR01189707">
    <property type="protein sequence ID" value="GBM87782.1"/>
    <property type="molecule type" value="Genomic_DNA"/>
</dbReference>
<evidence type="ECO:0000313" key="2">
    <source>
        <dbReference type="Proteomes" id="UP000499080"/>
    </source>
</evidence>
<sequence length="117" mass="12806">MTSASSHTIKSVRLNNQSRHLHLFFCLLLYPPTLPMEVVLMESSHSHTCSVGKVLAAVRTLDRFGISDRAGAIVSATLQNVGIISESNVLMLLTEIKFGVGEQRQEPLLSQSVMAKN</sequence>
<accession>A0A4Y2JET8</accession>
<gene>
    <name evidence="1" type="ORF">AVEN_145710_1</name>
</gene>
<dbReference type="OrthoDB" id="6617942at2759"/>